<dbReference type="EC" id="6.3.2.4" evidence="12"/>
<dbReference type="GO" id="GO:0071555">
    <property type="term" value="P:cell wall organization"/>
    <property type="evidence" value="ECO:0007669"/>
    <property type="project" value="UniProtKB-KW"/>
</dbReference>
<evidence type="ECO:0000256" key="10">
    <source>
        <dbReference type="PROSITE-ProRule" id="PRU00409"/>
    </source>
</evidence>
<comment type="subcellular location">
    <subcellularLocation>
        <location evidence="1">Cytoplasm</location>
    </subcellularLocation>
</comment>
<dbReference type="SUPFAM" id="SSF56059">
    <property type="entry name" value="Glutathione synthetase ATP-binding domain-like"/>
    <property type="match status" value="1"/>
</dbReference>
<dbReference type="GO" id="GO:0009252">
    <property type="term" value="P:peptidoglycan biosynthetic process"/>
    <property type="evidence" value="ECO:0007669"/>
    <property type="project" value="UniProtKB-KW"/>
</dbReference>
<dbReference type="GO" id="GO:0046872">
    <property type="term" value="F:metal ion binding"/>
    <property type="evidence" value="ECO:0007669"/>
    <property type="project" value="InterPro"/>
</dbReference>
<feature type="domain" description="ATP-grasp" evidence="11">
    <location>
        <begin position="110"/>
        <end position="316"/>
    </location>
</feature>
<dbReference type="InterPro" id="IPR013815">
    <property type="entry name" value="ATP_grasp_subdomain_1"/>
</dbReference>
<dbReference type="PROSITE" id="PS00844">
    <property type="entry name" value="DALA_DALA_LIGASE_2"/>
    <property type="match status" value="1"/>
</dbReference>
<evidence type="ECO:0000256" key="6">
    <source>
        <dbReference type="ARBA" id="ARBA00022840"/>
    </source>
</evidence>
<dbReference type="SUPFAM" id="SSF52440">
    <property type="entry name" value="PreATP-grasp domain"/>
    <property type="match status" value="1"/>
</dbReference>
<dbReference type="Proteomes" id="UP000010802">
    <property type="component" value="Chromosome"/>
</dbReference>
<keyword evidence="13" id="KW-1185">Reference proteome</keyword>
<dbReference type="RefSeq" id="WP_023211308.1">
    <property type="nucleotide sequence ID" value="NC_019954.2"/>
</dbReference>
<keyword evidence="4 12" id="KW-0436">Ligase</keyword>
<keyword evidence="3" id="KW-0963">Cytoplasm</keyword>
<keyword evidence="6 10" id="KW-0067">ATP-binding</keyword>
<dbReference type="PANTHER" id="PTHR23132">
    <property type="entry name" value="D-ALANINE--D-ALANINE LIGASE"/>
    <property type="match status" value="1"/>
</dbReference>
<dbReference type="GO" id="GO:0008716">
    <property type="term" value="F:D-alanine-D-alanine ligase activity"/>
    <property type="evidence" value="ECO:0007669"/>
    <property type="project" value="UniProtKB-EC"/>
</dbReference>
<dbReference type="EMBL" id="HF563609">
    <property type="protein sequence ID" value="CDI40295.1"/>
    <property type="molecule type" value="Genomic_DNA"/>
</dbReference>
<keyword evidence="5 10" id="KW-0547">Nucleotide-binding</keyword>
<dbReference type="Pfam" id="PF07478">
    <property type="entry name" value="Dala_Dala_lig_C"/>
    <property type="match status" value="1"/>
</dbReference>
<dbReference type="Gene3D" id="3.30.1490.20">
    <property type="entry name" value="ATP-grasp fold, A domain"/>
    <property type="match status" value="1"/>
</dbReference>
<sequence>MKIAILIDEPRVSYLPGEEGLNEDLQKRKTVKNLKEVLSKRFECSLVKADSDIISKLQNENVSLVFNLCNGIRGETRQAQIPAILEFSGIPYTGSSILGHTLAINKNYACKVFKGSGVTTPEFISIYDKDDLMQLRNKEIKFPVLVKPCDEGSGRGIHQDSLVYDFRSLKRKVQQELRLYNPPIMVTEYIKGREFTVGILGNGNNLKVLPILEISFEALPDDLAKFYSFEVKANYADKTIFRCPAPLDNKLKTKIENTAKKAYNALSLRDYARVDVRVKDDTPYVLEVNSLPGLQKGYSDITKMASACNLAMKALSLK</sequence>
<dbReference type="HOGENOM" id="CLU_039268_1_1_9"/>
<dbReference type="STRING" id="1209989.TepRe1_0119"/>
<evidence type="ECO:0000313" key="13">
    <source>
        <dbReference type="Proteomes" id="UP000010802"/>
    </source>
</evidence>
<organism evidence="12 13">
    <name type="scientific">Tepidanaerobacter acetatoxydans (strain DSM 21804 / JCM 16047 / Re1)</name>
    <dbReference type="NCBI Taxonomy" id="1209989"/>
    <lineage>
        <taxon>Bacteria</taxon>
        <taxon>Bacillati</taxon>
        <taxon>Bacillota</taxon>
        <taxon>Clostridia</taxon>
        <taxon>Thermosediminibacterales</taxon>
        <taxon>Tepidanaerobacteraceae</taxon>
        <taxon>Tepidanaerobacter</taxon>
    </lineage>
</organism>
<evidence type="ECO:0000256" key="7">
    <source>
        <dbReference type="ARBA" id="ARBA00022960"/>
    </source>
</evidence>
<dbReference type="OrthoDB" id="9813261at2"/>
<dbReference type="KEGG" id="tae:TepiRe1_0127"/>
<evidence type="ECO:0000313" key="12">
    <source>
        <dbReference type="EMBL" id="CDI40295.1"/>
    </source>
</evidence>
<dbReference type="InterPro" id="IPR000291">
    <property type="entry name" value="D-Ala_lig_Van_CS"/>
</dbReference>
<protein>
    <submittedName>
        <fullName evidence="12">D-alanine--D-alanine ligase</fullName>
        <ecNumber evidence="12">6.3.2.4</ecNumber>
    </submittedName>
</protein>
<keyword evidence="7" id="KW-0133">Cell shape</keyword>
<evidence type="ECO:0000256" key="9">
    <source>
        <dbReference type="ARBA" id="ARBA00023316"/>
    </source>
</evidence>
<evidence type="ECO:0000256" key="4">
    <source>
        <dbReference type="ARBA" id="ARBA00022598"/>
    </source>
</evidence>
<evidence type="ECO:0000256" key="1">
    <source>
        <dbReference type="ARBA" id="ARBA00004496"/>
    </source>
</evidence>
<dbReference type="PROSITE" id="PS50975">
    <property type="entry name" value="ATP_GRASP"/>
    <property type="match status" value="1"/>
</dbReference>
<dbReference type="Gene3D" id="3.40.50.20">
    <property type="match status" value="1"/>
</dbReference>
<evidence type="ECO:0000259" key="11">
    <source>
        <dbReference type="PROSITE" id="PS50975"/>
    </source>
</evidence>
<name>U4Q7S0_TEPAE</name>
<evidence type="ECO:0000256" key="5">
    <source>
        <dbReference type="ARBA" id="ARBA00022741"/>
    </source>
</evidence>
<evidence type="ECO:0000256" key="3">
    <source>
        <dbReference type="ARBA" id="ARBA00022490"/>
    </source>
</evidence>
<dbReference type="GO" id="GO:0008360">
    <property type="term" value="P:regulation of cell shape"/>
    <property type="evidence" value="ECO:0007669"/>
    <property type="project" value="UniProtKB-KW"/>
</dbReference>
<proteinExistence type="inferred from homology"/>
<evidence type="ECO:0000256" key="2">
    <source>
        <dbReference type="ARBA" id="ARBA00010871"/>
    </source>
</evidence>
<dbReference type="InterPro" id="IPR011761">
    <property type="entry name" value="ATP-grasp"/>
</dbReference>
<keyword evidence="9" id="KW-0961">Cell wall biogenesis/degradation</keyword>
<dbReference type="GO" id="GO:0005524">
    <property type="term" value="F:ATP binding"/>
    <property type="evidence" value="ECO:0007669"/>
    <property type="project" value="UniProtKB-UniRule"/>
</dbReference>
<gene>
    <name evidence="12" type="ordered locus">TEPIRE1_0127</name>
</gene>
<keyword evidence="8" id="KW-0573">Peptidoglycan synthesis</keyword>
<dbReference type="PANTHER" id="PTHR23132:SF23">
    <property type="entry name" value="D-ALANINE--D-ALANINE LIGASE B"/>
    <property type="match status" value="1"/>
</dbReference>
<reference evidence="13" key="1">
    <citation type="journal article" date="2013" name="Genome Announc.">
        <title>First genome sequence of a syntrophic acetate-oxidizing bacterium, Tepidanaerobacter acetatoxydans strain Re1.</title>
        <authorList>
            <person name="Manzoor S."/>
            <person name="Bongcam-Rudloff E."/>
            <person name="Schnurer A."/>
            <person name="Muller B."/>
        </authorList>
    </citation>
    <scope>NUCLEOTIDE SEQUENCE [LARGE SCALE GENOMIC DNA]</scope>
    <source>
        <strain evidence="13">Re1</strain>
    </source>
</reference>
<comment type="similarity">
    <text evidence="2">Belongs to the D-alanine--D-alanine ligase family.</text>
</comment>
<dbReference type="AlphaFoldDB" id="U4Q7S0"/>
<dbReference type="Gene3D" id="3.30.470.20">
    <property type="entry name" value="ATP-grasp fold, B domain"/>
    <property type="match status" value="1"/>
</dbReference>
<evidence type="ECO:0000256" key="8">
    <source>
        <dbReference type="ARBA" id="ARBA00022984"/>
    </source>
</evidence>
<dbReference type="GO" id="GO:0005737">
    <property type="term" value="C:cytoplasm"/>
    <property type="evidence" value="ECO:0007669"/>
    <property type="project" value="UniProtKB-SubCell"/>
</dbReference>
<accession>U4Q7S0</accession>
<dbReference type="InterPro" id="IPR011095">
    <property type="entry name" value="Dala_Dala_lig_C"/>
</dbReference>
<dbReference type="InterPro" id="IPR016185">
    <property type="entry name" value="PreATP-grasp_dom_sf"/>
</dbReference>
<dbReference type="eggNOG" id="COG1181">
    <property type="taxonomic scope" value="Bacteria"/>
</dbReference>